<feature type="transmembrane region" description="Helical" evidence="8">
    <location>
        <begin position="88"/>
        <end position="107"/>
    </location>
</feature>
<dbReference type="PROSITE" id="PS50850">
    <property type="entry name" value="MFS"/>
    <property type="match status" value="1"/>
</dbReference>
<dbReference type="PANTHER" id="PTHR42718">
    <property type="entry name" value="MAJOR FACILITATOR SUPERFAMILY MULTIDRUG TRANSPORTER MFSC"/>
    <property type="match status" value="1"/>
</dbReference>
<feature type="transmembrane region" description="Helical" evidence="8">
    <location>
        <begin position="142"/>
        <end position="163"/>
    </location>
</feature>
<comment type="caution">
    <text evidence="10">The sequence shown here is derived from an EMBL/GenBank/DDBJ whole genome shotgun (WGS) entry which is preliminary data.</text>
</comment>
<evidence type="ECO:0000256" key="6">
    <source>
        <dbReference type="ARBA" id="ARBA00022989"/>
    </source>
</evidence>
<dbReference type="PRINTS" id="PR01036">
    <property type="entry name" value="TCRTETB"/>
</dbReference>
<proteinExistence type="inferred from homology"/>
<dbReference type="EMBL" id="JANAFB010000002">
    <property type="protein sequence ID" value="MCP3424741.1"/>
    <property type="molecule type" value="Genomic_DNA"/>
</dbReference>
<protein>
    <submittedName>
        <fullName evidence="10">DHA2 family efflux MFS transporter permease subunit</fullName>
    </submittedName>
</protein>
<feature type="transmembrane region" description="Helical" evidence="8">
    <location>
        <begin position="27"/>
        <end position="48"/>
    </location>
</feature>
<dbReference type="InterPro" id="IPR036259">
    <property type="entry name" value="MFS_trans_sf"/>
</dbReference>
<keyword evidence="7 8" id="KW-0472">Membrane</keyword>
<keyword evidence="4" id="KW-1003">Cell membrane</keyword>
<dbReference type="Proteomes" id="UP001139502">
    <property type="component" value="Unassembled WGS sequence"/>
</dbReference>
<evidence type="ECO:0000256" key="3">
    <source>
        <dbReference type="ARBA" id="ARBA00022448"/>
    </source>
</evidence>
<keyword evidence="11" id="KW-1185">Reference proteome</keyword>
<dbReference type="SUPFAM" id="SSF103473">
    <property type="entry name" value="MFS general substrate transporter"/>
    <property type="match status" value="1"/>
</dbReference>
<evidence type="ECO:0000256" key="2">
    <source>
        <dbReference type="ARBA" id="ARBA00008537"/>
    </source>
</evidence>
<gene>
    <name evidence="10" type="ORF">NBM05_01500</name>
</gene>
<keyword evidence="6 8" id="KW-1133">Transmembrane helix</keyword>
<feature type="transmembrane region" description="Helical" evidence="8">
    <location>
        <begin position="60"/>
        <end position="82"/>
    </location>
</feature>
<evidence type="ECO:0000313" key="11">
    <source>
        <dbReference type="Proteomes" id="UP001139502"/>
    </source>
</evidence>
<feature type="transmembrane region" description="Helical" evidence="8">
    <location>
        <begin position="175"/>
        <end position="193"/>
    </location>
</feature>
<evidence type="ECO:0000256" key="5">
    <source>
        <dbReference type="ARBA" id="ARBA00022692"/>
    </source>
</evidence>
<organism evidence="10 11">
    <name type="scientific">Rothia santali</name>
    <dbReference type="NCBI Taxonomy" id="2949643"/>
    <lineage>
        <taxon>Bacteria</taxon>
        <taxon>Bacillati</taxon>
        <taxon>Actinomycetota</taxon>
        <taxon>Actinomycetes</taxon>
        <taxon>Micrococcales</taxon>
        <taxon>Micrococcaceae</taxon>
        <taxon>Rothia</taxon>
    </lineage>
</organism>
<dbReference type="GO" id="GO:0022857">
    <property type="term" value="F:transmembrane transporter activity"/>
    <property type="evidence" value="ECO:0007669"/>
    <property type="project" value="InterPro"/>
</dbReference>
<evidence type="ECO:0000256" key="7">
    <source>
        <dbReference type="ARBA" id="ARBA00023136"/>
    </source>
</evidence>
<dbReference type="Pfam" id="PF07690">
    <property type="entry name" value="MFS_1"/>
    <property type="match status" value="1"/>
</dbReference>
<feature type="domain" description="Major facilitator superfamily (MFS) profile" evidence="9">
    <location>
        <begin position="1"/>
        <end position="437"/>
    </location>
</feature>
<feature type="transmembrane region" description="Helical" evidence="8">
    <location>
        <begin position="410"/>
        <end position="429"/>
    </location>
</feature>
<accession>A0A9X2HFF5</accession>
<dbReference type="InterPro" id="IPR004638">
    <property type="entry name" value="EmrB-like"/>
</dbReference>
<feature type="transmembrane region" description="Helical" evidence="8">
    <location>
        <begin position="278"/>
        <end position="301"/>
    </location>
</feature>
<feature type="transmembrane region" description="Helical" evidence="8">
    <location>
        <begin position="313"/>
        <end position="331"/>
    </location>
</feature>
<feature type="transmembrane region" description="Helical" evidence="8">
    <location>
        <begin position="251"/>
        <end position="272"/>
    </location>
</feature>
<evidence type="ECO:0000256" key="8">
    <source>
        <dbReference type="SAM" id="Phobius"/>
    </source>
</evidence>
<evidence type="ECO:0000256" key="4">
    <source>
        <dbReference type="ARBA" id="ARBA00022475"/>
    </source>
</evidence>
<comment type="similarity">
    <text evidence="2">Belongs to the major facilitator superfamily. EmrB family.</text>
</comment>
<dbReference type="GO" id="GO:0005886">
    <property type="term" value="C:plasma membrane"/>
    <property type="evidence" value="ECO:0007669"/>
    <property type="project" value="UniProtKB-SubCell"/>
</dbReference>
<feature type="transmembrane region" description="Helical" evidence="8">
    <location>
        <begin position="114"/>
        <end position="136"/>
    </location>
</feature>
<dbReference type="Gene3D" id="1.20.1250.20">
    <property type="entry name" value="MFS general substrate transporter like domains"/>
    <property type="match status" value="1"/>
</dbReference>
<dbReference type="InterPro" id="IPR020846">
    <property type="entry name" value="MFS_dom"/>
</dbReference>
<dbReference type="Gene3D" id="1.20.1720.10">
    <property type="entry name" value="Multidrug resistance protein D"/>
    <property type="match status" value="1"/>
</dbReference>
<feature type="transmembrane region" description="Helical" evidence="8">
    <location>
        <begin position="205"/>
        <end position="223"/>
    </location>
</feature>
<evidence type="ECO:0000259" key="9">
    <source>
        <dbReference type="PROSITE" id="PS50850"/>
    </source>
</evidence>
<evidence type="ECO:0000256" key="1">
    <source>
        <dbReference type="ARBA" id="ARBA00004651"/>
    </source>
</evidence>
<keyword evidence="5 8" id="KW-0812">Transmembrane</keyword>
<name>A0A9X2HFF5_9MICC</name>
<reference evidence="10" key="1">
    <citation type="submission" date="2022-06" db="EMBL/GenBank/DDBJ databases">
        <title>Rothia sp. isolated from sandalwood seedling.</title>
        <authorList>
            <person name="Tuikhar N."/>
            <person name="Kirdat K."/>
            <person name="Thorat V."/>
            <person name="Swetha P."/>
            <person name="Padma S."/>
            <person name="Sundararaj R."/>
            <person name="Yadav A."/>
        </authorList>
    </citation>
    <scope>NUCLEOTIDE SEQUENCE</scope>
    <source>
        <strain evidence="10">AR01</strain>
    </source>
</reference>
<feature type="transmembrane region" description="Helical" evidence="8">
    <location>
        <begin position="337"/>
        <end position="360"/>
    </location>
</feature>
<dbReference type="PANTHER" id="PTHR42718:SF9">
    <property type="entry name" value="MAJOR FACILITATOR SUPERFAMILY MULTIDRUG TRANSPORTER MFSC"/>
    <property type="match status" value="1"/>
</dbReference>
<dbReference type="InterPro" id="IPR011701">
    <property type="entry name" value="MFS"/>
</dbReference>
<dbReference type="AlphaFoldDB" id="A0A9X2HFF5"/>
<feature type="transmembrane region" description="Helical" evidence="8">
    <location>
        <begin position="381"/>
        <end position="404"/>
    </location>
</feature>
<comment type="subcellular location">
    <subcellularLocation>
        <location evidence="1">Cell membrane</location>
        <topology evidence="1">Multi-pass membrane protein</topology>
    </subcellularLocation>
</comment>
<dbReference type="NCBIfam" id="TIGR00711">
    <property type="entry name" value="efflux_EmrB"/>
    <property type="match status" value="1"/>
</dbReference>
<sequence>MILNETVLSVALPSILADFEIDETTGGWLTTGFLLTMAVVIPTTGYLLRRFSARTLFVTALLLFIVGTGLAAVAPGFVVLLLARVIQASGTAIVLPLLMTTTLNLVPVSHRGSVMGLIGVVISVAPAIGPTVSGVVMHSFSWRMVFGVILPLAVLTLVIGYVGLGRSEAAGSGRLDVVSIPLSVVGFGSLVYGLSSASQLAEGNLVPAVGLVAGVVFLVLFIRRQNRLDREGRGPLLSLEPLGIPVFRRGVLVLAIGMATALGSIVVLPLYLQNGRGFEVLAVGLALLPGGLLQATLSSIFGRVYDRFGPRPLVIPGAILLPTALFGFASMTGETPLAGMIGWHMTFCTGMAMLMTALMTHSLGALPQRLYSHGSAIVNTVMQLAGATGTALLLTAFSIGIAVTGTAGTGARYAFLFAGALALLPIFIVPRLRKHPTEEPAASAL</sequence>
<keyword evidence="3" id="KW-0813">Transport</keyword>
<evidence type="ECO:0000313" key="10">
    <source>
        <dbReference type="EMBL" id="MCP3424741.1"/>
    </source>
</evidence>